<dbReference type="InterPro" id="IPR032675">
    <property type="entry name" value="LRR_dom_sf"/>
</dbReference>
<accession>A0A0D0AY90</accession>
<keyword evidence="2" id="KW-1185">Reference proteome</keyword>
<sequence length="462" mass="52406">MYPGTAGATERKLHSYLPAIEKLPNEILCTIFDYVVQWNEFCYTHNLSRPTYPTADPIPPLPALTLSSVCSRWRSISTTFPILWSRLRLVTDFLELEAFGSKYDAYLATISLFLSRSSMSPLVVALMNLSESQALLPFSILLLLEHTRRWKILICDVRVDLIDDGVRDFGALEALELFPYGIHAAEVGFLRRAPRLTELKTMDPFIIPGNRITSLNVADPIWPMNRILELYPHLTTLKLDSHFRNDGTDLQTSYRVKNLVVHLASDEDHIFRSFKFPALDHLHLLTSVSECWNWPGNSLAAFIARSSCKITELKLTSVALSDIDLIDTLHLLPSLVTLEINDVYARPKILPITSNLIEALHSSTQFTFTSSGIPLVPRLRYLFLDSYGADFDDQALVEMIESRWLPHAASCFNSEGVEIDCLRAVEMKFRRREVDITVYGPLVDMERMGLRVTVTGMNGIRI</sequence>
<dbReference type="EMBL" id="KN834805">
    <property type="protein sequence ID" value="KIK55600.1"/>
    <property type="molecule type" value="Genomic_DNA"/>
</dbReference>
<dbReference type="AlphaFoldDB" id="A0A0D0AY90"/>
<gene>
    <name evidence="1" type="ORF">GYMLUDRAFT_264106</name>
</gene>
<dbReference type="Gene3D" id="1.20.1280.50">
    <property type="match status" value="1"/>
</dbReference>
<evidence type="ECO:0000313" key="2">
    <source>
        <dbReference type="Proteomes" id="UP000053593"/>
    </source>
</evidence>
<dbReference type="Gene3D" id="3.80.10.10">
    <property type="entry name" value="Ribonuclease Inhibitor"/>
    <property type="match status" value="1"/>
</dbReference>
<dbReference type="SUPFAM" id="SSF81383">
    <property type="entry name" value="F-box domain"/>
    <property type="match status" value="1"/>
</dbReference>
<dbReference type="Proteomes" id="UP000053593">
    <property type="component" value="Unassembled WGS sequence"/>
</dbReference>
<organism evidence="1 2">
    <name type="scientific">Collybiopsis luxurians FD-317 M1</name>
    <dbReference type="NCBI Taxonomy" id="944289"/>
    <lineage>
        <taxon>Eukaryota</taxon>
        <taxon>Fungi</taxon>
        <taxon>Dikarya</taxon>
        <taxon>Basidiomycota</taxon>
        <taxon>Agaricomycotina</taxon>
        <taxon>Agaricomycetes</taxon>
        <taxon>Agaricomycetidae</taxon>
        <taxon>Agaricales</taxon>
        <taxon>Marasmiineae</taxon>
        <taxon>Omphalotaceae</taxon>
        <taxon>Collybiopsis</taxon>
        <taxon>Collybiopsis luxurians</taxon>
    </lineage>
</organism>
<dbReference type="OrthoDB" id="3022400at2759"/>
<name>A0A0D0AY90_9AGAR</name>
<evidence type="ECO:0000313" key="1">
    <source>
        <dbReference type="EMBL" id="KIK55600.1"/>
    </source>
</evidence>
<dbReference type="HOGENOM" id="CLU_018544_12_1_1"/>
<dbReference type="InterPro" id="IPR036047">
    <property type="entry name" value="F-box-like_dom_sf"/>
</dbReference>
<evidence type="ECO:0008006" key="3">
    <source>
        <dbReference type="Google" id="ProtNLM"/>
    </source>
</evidence>
<protein>
    <recommendedName>
        <fullName evidence="3">F-box domain-containing protein</fullName>
    </recommendedName>
</protein>
<reference evidence="1 2" key="1">
    <citation type="submission" date="2014-04" db="EMBL/GenBank/DDBJ databases">
        <title>Evolutionary Origins and Diversification of the Mycorrhizal Mutualists.</title>
        <authorList>
            <consortium name="DOE Joint Genome Institute"/>
            <consortium name="Mycorrhizal Genomics Consortium"/>
            <person name="Kohler A."/>
            <person name="Kuo A."/>
            <person name="Nagy L.G."/>
            <person name="Floudas D."/>
            <person name="Copeland A."/>
            <person name="Barry K.W."/>
            <person name="Cichocki N."/>
            <person name="Veneault-Fourrey C."/>
            <person name="LaButti K."/>
            <person name="Lindquist E.A."/>
            <person name="Lipzen A."/>
            <person name="Lundell T."/>
            <person name="Morin E."/>
            <person name="Murat C."/>
            <person name="Riley R."/>
            <person name="Ohm R."/>
            <person name="Sun H."/>
            <person name="Tunlid A."/>
            <person name="Henrissat B."/>
            <person name="Grigoriev I.V."/>
            <person name="Hibbett D.S."/>
            <person name="Martin F."/>
        </authorList>
    </citation>
    <scope>NUCLEOTIDE SEQUENCE [LARGE SCALE GENOMIC DNA]</scope>
    <source>
        <strain evidence="1 2">FD-317 M1</strain>
    </source>
</reference>
<proteinExistence type="predicted"/>